<protein>
    <submittedName>
        <fullName evidence="2">Uncharacterized protein</fullName>
    </submittedName>
</protein>
<dbReference type="OMA" id="WENENCA"/>
<proteinExistence type="predicted"/>
<organism evidence="2 3">
    <name type="scientific">Ceratopteris richardii</name>
    <name type="common">Triangle waterfern</name>
    <dbReference type="NCBI Taxonomy" id="49495"/>
    <lineage>
        <taxon>Eukaryota</taxon>
        <taxon>Viridiplantae</taxon>
        <taxon>Streptophyta</taxon>
        <taxon>Embryophyta</taxon>
        <taxon>Tracheophyta</taxon>
        <taxon>Polypodiopsida</taxon>
        <taxon>Polypodiidae</taxon>
        <taxon>Polypodiales</taxon>
        <taxon>Pteridineae</taxon>
        <taxon>Pteridaceae</taxon>
        <taxon>Parkerioideae</taxon>
        <taxon>Ceratopteris</taxon>
    </lineage>
</organism>
<comment type="caution">
    <text evidence="2">The sequence shown here is derived from an EMBL/GenBank/DDBJ whole genome shotgun (WGS) entry which is preliminary data.</text>
</comment>
<keyword evidence="3" id="KW-1185">Reference proteome</keyword>
<evidence type="ECO:0000256" key="1">
    <source>
        <dbReference type="SAM" id="SignalP"/>
    </source>
</evidence>
<feature type="chain" id="PRO_5035788688" evidence="1">
    <location>
        <begin position="20"/>
        <end position="253"/>
    </location>
</feature>
<name>A0A8T2S3E2_CERRI</name>
<dbReference type="AlphaFoldDB" id="A0A8T2S3E2"/>
<dbReference type="EMBL" id="CM035427">
    <property type="protein sequence ID" value="KAH7306676.1"/>
    <property type="molecule type" value="Genomic_DNA"/>
</dbReference>
<evidence type="ECO:0000313" key="3">
    <source>
        <dbReference type="Proteomes" id="UP000825935"/>
    </source>
</evidence>
<evidence type="ECO:0000313" key="2">
    <source>
        <dbReference type="EMBL" id="KAH7306676.1"/>
    </source>
</evidence>
<feature type="signal peptide" evidence="1">
    <location>
        <begin position="1"/>
        <end position="19"/>
    </location>
</feature>
<sequence>MLALALSIFLLLGAKGSKGADDNEIYDPCVTVGQLKMKDAISIGVGMVNGISYWYKNSDANLNLLSPCSAQLAAQLPQAARVSVFRPVIEQIGQFEIENSSYVGLRHNFTGDASLIVFSGSNPTVLSTPRYFLYSDGRVPELTLNIHFEAGKLAYFIWKEDDCATCYAKNQLCRAGSCVTRETDCQNSDTTNSTITDYNCRLAIIITFSGTDRYHQLLTTWYQLTHINRYSMASIFNDLERRIQESLDRLERT</sequence>
<gene>
    <name evidence="2" type="ORF">KP509_22G024700</name>
</gene>
<reference evidence="2" key="1">
    <citation type="submission" date="2021-08" db="EMBL/GenBank/DDBJ databases">
        <title>WGS assembly of Ceratopteris richardii.</title>
        <authorList>
            <person name="Marchant D.B."/>
            <person name="Chen G."/>
            <person name="Jenkins J."/>
            <person name="Shu S."/>
            <person name="Leebens-Mack J."/>
            <person name="Grimwood J."/>
            <person name="Schmutz J."/>
            <person name="Soltis P."/>
            <person name="Soltis D."/>
            <person name="Chen Z.-H."/>
        </authorList>
    </citation>
    <scope>NUCLEOTIDE SEQUENCE</scope>
    <source>
        <strain evidence="2">Whitten #5841</strain>
        <tissue evidence="2">Leaf</tissue>
    </source>
</reference>
<dbReference type="OrthoDB" id="1883036at2759"/>
<dbReference type="Proteomes" id="UP000825935">
    <property type="component" value="Chromosome 22"/>
</dbReference>
<keyword evidence="1" id="KW-0732">Signal</keyword>
<accession>A0A8T2S3E2</accession>